<dbReference type="Gene3D" id="3.20.20.80">
    <property type="entry name" value="Glycosidases"/>
    <property type="match status" value="2"/>
</dbReference>
<dbReference type="InterPro" id="IPR003610">
    <property type="entry name" value="CBM5/12"/>
</dbReference>
<dbReference type="RefSeq" id="WP_179356969.1">
    <property type="nucleotide sequence ID" value="NZ_CP058627.1"/>
</dbReference>
<dbReference type="EMBL" id="CP058627">
    <property type="protein sequence ID" value="QLG86883.1"/>
    <property type="molecule type" value="Genomic_DNA"/>
</dbReference>
<dbReference type="AlphaFoldDB" id="A0A7H9BDU9"/>
<dbReference type="InterPro" id="IPR011583">
    <property type="entry name" value="Chitinase_II/V-like_cat"/>
</dbReference>
<evidence type="ECO:0000259" key="10">
    <source>
        <dbReference type="PROSITE" id="PS51910"/>
    </source>
</evidence>
<keyword evidence="5" id="KW-0119">Carbohydrate metabolism</keyword>
<dbReference type="InterPro" id="IPR036573">
    <property type="entry name" value="CBM_sf_5/12"/>
</dbReference>
<dbReference type="CDD" id="cd06548">
    <property type="entry name" value="GH18_chitinase"/>
    <property type="match status" value="1"/>
</dbReference>
<keyword evidence="3 7" id="KW-0378">Hydrolase</keyword>
<dbReference type="GO" id="GO:0005576">
    <property type="term" value="C:extracellular region"/>
    <property type="evidence" value="ECO:0007669"/>
    <property type="project" value="InterPro"/>
</dbReference>
<feature type="region of interest" description="Disordered" evidence="8">
    <location>
        <begin position="449"/>
        <end position="503"/>
    </location>
</feature>
<dbReference type="PROSITE" id="PS51910">
    <property type="entry name" value="GH18_2"/>
    <property type="match status" value="1"/>
</dbReference>
<dbReference type="InterPro" id="IPR001579">
    <property type="entry name" value="Glyco_hydro_18_chit_AS"/>
</dbReference>
<dbReference type="InterPro" id="IPR017853">
    <property type="entry name" value="GH"/>
</dbReference>
<evidence type="ECO:0000313" key="11">
    <source>
        <dbReference type="EMBL" id="QLG86883.1"/>
    </source>
</evidence>
<evidence type="ECO:0000256" key="7">
    <source>
        <dbReference type="RuleBase" id="RU000489"/>
    </source>
</evidence>
<accession>A0A7H9BDU9</accession>
<feature type="region of interest" description="Disordered" evidence="8">
    <location>
        <begin position="338"/>
        <end position="389"/>
    </location>
</feature>
<dbReference type="InterPro" id="IPR029070">
    <property type="entry name" value="Chitinase_insertion_sf"/>
</dbReference>
<dbReference type="CDD" id="cd06543">
    <property type="entry name" value="GH18_PF-ChiA-like"/>
    <property type="match status" value="1"/>
</dbReference>
<evidence type="ECO:0000313" key="12">
    <source>
        <dbReference type="Proteomes" id="UP000509597"/>
    </source>
</evidence>
<feature type="domain" description="GH18" evidence="10">
    <location>
        <begin position="640"/>
        <end position="1071"/>
    </location>
</feature>
<feature type="signal peptide" evidence="9">
    <location>
        <begin position="1"/>
        <end position="25"/>
    </location>
</feature>
<feature type="chain" id="PRO_5028946206" description="chitinase" evidence="9">
    <location>
        <begin position="26"/>
        <end position="1071"/>
    </location>
</feature>
<dbReference type="Gene3D" id="2.10.10.20">
    <property type="entry name" value="Carbohydrate-binding module superfamily 5/12"/>
    <property type="match status" value="2"/>
</dbReference>
<sequence>MKRTQHPFAIKSIIASLLLSNAALATDVAPYFYTWGFGNSSAYQISSLTAAKAQGVNAATLAFIINGSNGCVATTDGSSNAITGVMKNDIASYQATGGKLILSFGGANGTYLEAACTADQMVAQIDALIQSSGIKTLDFDVEGGAVGNTAANAVRSAAIKRLQSKYADLKISFTLAVVPPSLHSWGLDAGGLTAESIAVVKSAVDAGVKVNRVNIMAMDYGSYATAGRSDLGQLAIDAATRTREQMRPLFPALSEAQLWDLIGITPMIGINDVAAEVFTPAHAQTVANFAKANGVGLLSYWALQRDQVGKGDLGVYSGVNTSNLQFFTAFNSVNTGASVATPSPSATPAASAKPSATPAATATPAPTATAVPTATPAITSTPKPTPSTTPIAGCAAWDANQTYIGGECVSFGGKTYKAQWWTRGDSPATNAGVVGTGLVWLPLGAAPAATATPSAKPTASPTATATPTATPTAKPSATPSATPTVAATAAPTATPTATPTAKPSVGACNNAAWSSSTAYSTNQLVSYNGHTYQAKWWTQGDEPSSNVGSGKPWTDLGSCNGTAPIATATPQMTVAPVITATPSATATTKPTASATPSATPTAKPTATASATPVVTAVPTATPTVSTGPVATAPAPAAGTKHVGTYFAEWGIYGRSFYVKNMQTSGQASKLTFLNYAFANVFKQADGTYKCDASITRSESGNGDGGDQFAAYGKGFSATDSVDGVGDAWDFPYGDARQGSGVAPLKGNFNQLLKLKKLNPNLKVMISLGGWSWSKWFSAATATDALRKTLVSSCIDQYIKGNLPFDAGTNAGGKGSGAGVFDGIDIDWEYPGVQGVGYNTVDAINDKANQVAFFKELRAQLDAYGASVGKRFYLSTAIGAGLKNIKATDPAGYMQYADWVNIMSYDYNGAWAAQGPTDFQSNLYSDPASPNYASNPDFSTDAAVKNLIANGAPKAKLNVGVPFYGRGWTGVKNVNNGVYQAATGAAKGTYEAGIEDYKVLKKAAGTVYNHAATHQAYKFDSATGTWWSYDTPANIVEKAKYAKDNGLGGVFSWEADGDDGAELVNAMATINQ</sequence>
<gene>
    <name evidence="11" type="ORF">HQ393_00745</name>
</gene>
<dbReference type="SUPFAM" id="SSF51445">
    <property type="entry name" value="(Trans)glycosidases"/>
    <property type="match status" value="2"/>
</dbReference>
<dbReference type="SMART" id="SM00495">
    <property type="entry name" value="ChtBD3"/>
    <property type="match status" value="2"/>
</dbReference>
<dbReference type="CDD" id="cd12215">
    <property type="entry name" value="ChiC_BD"/>
    <property type="match status" value="2"/>
</dbReference>
<comment type="catalytic activity">
    <reaction evidence="1">
        <text>Random endo-hydrolysis of N-acetyl-beta-D-glucosaminide (1-&gt;4)-beta-linkages in chitin and chitodextrins.</text>
        <dbReference type="EC" id="3.2.1.14"/>
    </reaction>
</comment>
<evidence type="ECO:0000256" key="8">
    <source>
        <dbReference type="SAM" id="MobiDB-lite"/>
    </source>
</evidence>
<keyword evidence="4" id="KW-0624">Polysaccharide degradation</keyword>
<dbReference type="GO" id="GO:0006032">
    <property type="term" value="P:chitin catabolic process"/>
    <property type="evidence" value="ECO:0007669"/>
    <property type="project" value="UniProtKB-KW"/>
</dbReference>
<evidence type="ECO:0000256" key="5">
    <source>
        <dbReference type="ARBA" id="ARBA00023277"/>
    </source>
</evidence>
<evidence type="ECO:0000256" key="6">
    <source>
        <dbReference type="ARBA" id="ARBA00023295"/>
    </source>
</evidence>
<dbReference type="Pfam" id="PF02839">
    <property type="entry name" value="CBM_5_12"/>
    <property type="match status" value="2"/>
</dbReference>
<keyword evidence="4" id="KW-0146">Chitin degradation</keyword>
<evidence type="ECO:0000256" key="2">
    <source>
        <dbReference type="ARBA" id="ARBA00012729"/>
    </source>
</evidence>
<protein>
    <recommendedName>
        <fullName evidence="2">chitinase</fullName>
        <ecNumber evidence="2">3.2.1.14</ecNumber>
    </recommendedName>
</protein>
<dbReference type="InterPro" id="IPR050314">
    <property type="entry name" value="Glycosyl_Hydrlase_18"/>
</dbReference>
<keyword evidence="9" id="KW-0732">Signal</keyword>
<dbReference type="Proteomes" id="UP000509597">
    <property type="component" value="Chromosome"/>
</dbReference>
<proteinExistence type="predicted"/>
<evidence type="ECO:0000256" key="3">
    <source>
        <dbReference type="ARBA" id="ARBA00022801"/>
    </source>
</evidence>
<evidence type="ECO:0000256" key="9">
    <source>
        <dbReference type="SAM" id="SignalP"/>
    </source>
</evidence>
<dbReference type="Pfam" id="PF00704">
    <property type="entry name" value="Glyco_hydro_18"/>
    <property type="match status" value="1"/>
</dbReference>
<dbReference type="GO" id="GO:0005975">
    <property type="term" value="P:carbohydrate metabolic process"/>
    <property type="evidence" value="ECO:0007669"/>
    <property type="project" value="InterPro"/>
</dbReference>
<dbReference type="SUPFAM" id="SSF54556">
    <property type="entry name" value="Chitinase insertion domain"/>
    <property type="match status" value="1"/>
</dbReference>
<dbReference type="GO" id="GO:0030246">
    <property type="term" value="F:carbohydrate binding"/>
    <property type="evidence" value="ECO:0007669"/>
    <property type="project" value="InterPro"/>
</dbReference>
<dbReference type="PANTHER" id="PTHR11177">
    <property type="entry name" value="CHITINASE"/>
    <property type="match status" value="1"/>
</dbReference>
<dbReference type="SUPFAM" id="SSF51055">
    <property type="entry name" value="Carbohydrate binding domain"/>
    <property type="match status" value="2"/>
</dbReference>
<name>A0A7H9BDU9_9NEIS</name>
<organism evidence="11 12">
    <name type="scientific">Chitinibacter bivalviorum</name>
    <dbReference type="NCBI Taxonomy" id="2739434"/>
    <lineage>
        <taxon>Bacteria</taxon>
        <taxon>Pseudomonadati</taxon>
        <taxon>Pseudomonadota</taxon>
        <taxon>Betaproteobacteria</taxon>
        <taxon>Neisseriales</taxon>
        <taxon>Chitinibacteraceae</taxon>
        <taxon>Chitinibacter</taxon>
    </lineage>
</organism>
<evidence type="ECO:0000256" key="4">
    <source>
        <dbReference type="ARBA" id="ARBA00023024"/>
    </source>
</evidence>
<dbReference type="GO" id="GO:0008843">
    <property type="term" value="F:endochitinase activity"/>
    <property type="evidence" value="ECO:0007669"/>
    <property type="project" value="UniProtKB-EC"/>
</dbReference>
<keyword evidence="12" id="KW-1185">Reference proteome</keyword>
<dbReference type="Gene3D" id="3.10.50.10">
    <property type="match status" value="1"/>
</dbReference>
<dbReference type="PROSITE" id="PS01095">
    <property type="entry name" value="GH18_1"/>
    <property type="match status" value="1"/>
</dbReference>
<feature type="region of interest" description="Disordered" evidence="8">
    <location>
        <begin position="583"/>
        <end position="611"/>
    </location>
</feature>
<dbReference type="InterPro" id="IPR001223">
    <property type="entry name" value="Glyco_hydro18_cat"/>
</dbReference>
<keyword evidence="6 7" id="KW-0326">Glycosidase</keyword>
<dbReference type="SMART" id="SM00636">
    <property type="entry name" value="Glyco_18"/>
    <property type="match status" value="1"/>
</dbReference>
<evidence type="ECO:0000256" key="1">
    <source>
        <dbReference type="ARBA" id="ARBA00000822"/>
    </source>
</evidence>
<dbReference type="EC" id="3.2.1.14" evidence="2"/>
<dbReference type="GO" id="GO:0008061">
    <property type="term" value="F:chitin binding"/>
    <property type="evidence" value="ECO:0007669"/>
    <property type="project" value="InterPro"/>
</dbReference>
<reference evidence="11 12" key="1">
    <citation type="submission" date="2020-07" db="EMBL/GenBank/DDBJ databases">
        <title>Complete genome sequence of Chitinibacter sp. 2T18.</title>
        <authorList>
            <person name="Bae J.-W."/>
            <person name="Choi J.-W."/>
        </authorList>
    </citation>
    <scope>NUCLEOTIDE SEQUENCE [LARGE SCALE GENOMIC DNA]</scope>
    <source>
        <strain evidence="11 12">2T18</strain>
    </source>
</reference>
<dbReference type="KEGG" id="chiz:HQ393_00745"/>
<dbReference type="PANTHER" id="PTHR11177:SF317">
    <property type="entry name" value="CHITINASE 12-RELATED"/>
    <property type="match status" value="1"/>
</dbReference>